<evidence type="ECO:0000313" key="3">
    <source>
        <dbReference type="Proteomes" id="UP000006334"/>
    </source>
</evidence>
<dbReference type="STRING" id="1127673.GLIP_1137"/>
<feature type="transmembrane region" description="Helical" evidence="1">
    <location>
        <begin position="6"/>
        <end position="31"/>
    </location>
</feature>
<keyword evidence="1" id="KW-0812">Transmembrane</keyword>
<accession>K6YAT7</accession>
<sequence>MPPRQFYLSFMAISMFAMATVVGQLIVLCLAEHRRKWIIIQASLLSTEAALTLEVVL</sequence>
<evidence type="ECO:0000256" key="1">
    <source>
        <dbReference type="SAM" id="Phobius"/>
    </source>
</evidence>
<keyword evidence="3" id="KW-1185">Reference proteome</keyword>
<protein>
    <submittedName>
        <fullName evidence="2">Uncharacterized protein</fullName>
    </submittedName>
</protein>
<reference evidence="2 3" key="1">
    <citation type="journal article" date="2017" name="Antonie Van Leeuwenhoek">
        <title>Rhizobium rhizosphaerae sp. nov., a novel species isolated from rice rhizosphere.</title>
        <authorList>
            <person name="Zhao J.J."/>
            <person name="Zhang J."/>
            <person name="Zhang R.J."/>
            <person name="Zhang C.W."/>
            <person name="Yin H.Q."/>
            <person name="Zhang X.X."/>
        </authorList>
    </citation>
    <scope>NUCLEOTIDE SEQUENCE [LARGE SCALE GENOMIC DNA]</scope>
    <source>
        <strain evidence="2 3">E3</strain>
    </source>
</reference>
<comment type="caution">
    <text evidence="2">The sequence shown here is derived from an EMBL/GenBank/DDBJ whole genome shotgun (WGS) entry which is preliminary data.</text>
</comment>
<evidence type="ECO:0000313" key="2">
    <source>
        <dbReference type="EMBL" id="GAC13778.1"/>
    </source>
</evidence>
<name>K6YAT7_9ALTE</name>
<dbReference type="AlphaFoldDB" id="K6YAT7"/>
<gene>
    <name evidence="2" type="ORF">GLIP_1137</name>
</gene>
<keyword evidence="1" id="KW-0472">Membrane</keyword>
<dbReference type="Proteomes" id="UP000006334">
    <property type="component" value="Unassembled WGS sequence"/>
</dbReference>
<dbReference type="EMBL" id="BAEN01000022">
    <property type="protein sequence ID" value="GAC13778.1"/>
    <property type="molecule type" value="Genomic_DNA"/>
</dbReference>
<organism evidence="2 3">
    <name type="scientific">Aliiglaciecola lipolytica E3</name>
    <dbReference type="NCBI Taxonomy" id="1127673"/>
    <lineage>
        <taxon>Bacteria</taxon>
        <taxon>Pseudomonadati</taxon>
        <taxon>Pseudomonadota</taxon>
        <taxon>Gammaproteobacteria</taxon>
        <taxon>Alteromonadales</taxon>
        <taxon>Alteromonadaceae</taxon>
        <taxon>Aliiglaciecola</taxon>
    </lineage>
</organism>
<proteinExistence type="predicted"/>
<keyword evidence="1" id="KW-1133">Transmembrane helix</keyword>